<evidence type="ECO:0000313" key="4">
    <source>
        <dbReference type="Proteomes" id="UP000631114"/>
    </source>
</evidence>
<reference evidence="3 4" key="1">
    <citation type="submission" date="2020-10" db="EMBL/GenBank/DDBJ databases">
        <title>The Coptis chinensis genome and diversification of protoberbering-type alkaloids.</title>
        <authorList>
            <person name="Wang B."/>
            <person name="Shu S."/>
            <person name="Song C."/>
            <person name="Liu Y."/>
        </authorList>
    </citation>
    <scope>NUCLEOTIDE SEQUENCE [LARGE SCALE GENOMIC DNA]</scope>
    <source>
        <strain evidence="3">HL-2020</strain>
        <tissue evidence="3">Leaf</tissue>
    </source>
</reference>
<dbReference type="OrthoDB" id="992115at2759"/>
<dbReference type="NCBIfam" id="TIGR00756">
    <property type="entry name" value="PPR"/>
    <property type="match status" value="2"/>
</dbReference>
<evidence type="ECO:0008006" key="5">
    <source>
        <dbReference type="Google" id="ProtNLM"/>
    </source>
</evidence>
<feature type="repeat" description="PPR" evidence="2">
    <location>
        <begin position="200"/>
        <end position="234"/>
    </location>
</feature>
<dbReference type="InterPro" id="IPR002885">
    <property type="entry name" value="PPR_rpt"/>
</dbReference>
<dbReference type="Proteomes" id="UP000631114">
    <property type="component" value="Unassembled WGS sequence"/>
</dbReference>
<dbReference type="Pfam" id="PF13041">
    <property type="entry name" value="PPR_2"/>
    <property type="match status" value="1"/>
</dbReference>
<dbReference type="PROSITE" id="PS51375">
    <property type="entry name" value="PPR"/>
    <property type="match status" value="1"/>
</dbReference>
<dbReference type="AlphaFoldDB" id="A0A835HTJ8"/>
<dbReference type="PANTHER" id="PTHR47926">
    <property type="entry name" value="PENTATRICOPEPTIDE REPEAT-CONTAINING PROTEIN"/>
    <property type="match status" value="1"/>
</dbReference>
<keyword evidence="4" id="KW-1185">Reference proteome</keyword>
<dbReference type="GO" id="GO:0003723">
    <property type="term" value="F:RNA binding"/>
    <property type="evidence" value="ECO:0007669"/>
    <property type="project" value="InterPro"/>
</dbReference>
<evidence type="ECO:0000313" key="3">
    <source>
        <dbReference type="EMBL" id="KAF9604172.1"/>
    </source>
</evidence>
<dbReference type="EMBL" id="JADFTS010000005">
    <property type="protein sequence ID" value="KAF9604172.1"/>
    <property type="molecule type" value="Genomic_DNA"/>
</dbReference>
<dbReference type="Gene3D" id="1.25.40.10">
    <property type="entry name" value="Tetratricopeptide repeat domain"/>
    <property type="match status" value="2"/>
</dbReference>
<dbReference type="Pfam" id="PF20431">
    <property type="entry name" value="E_motif"/>
    <property type="match status" value="1"/>
</dbReference>
<dbReference type="InterPro" id="IPR046848">
    <property type="entry name" value="E_motif"/>
</dbReference>
<dbReference type="InterPro" id="IPR046960">
    <property type="entry name" value="PPR_At4g14850-like_plant"/>
</dbReference>
<evidence type="ECO:0000256" key="1">
    <source>
        <dbReference type="ARBA" id="ARBA00022737"/>
    </source>
</evidence>
<dbReference type="GO" id="GO:0009451">
    <property type="term" value="P:RNA modification"/>
    <property type="evidence" value="ECO:0007669"/>
    <property type="project" value="InterPro"/>
</dbReference>
<organism evidence="3 4">
    <name type="scientific">Coptis chinensis</name>
    <dbReference type="NCBI Taxonomy" id="261450"/>
    <lineage>
        <taxon>Eukaryota</taxon>
        <taxon>Viridiplantae</taxon>
        <taxon>Streptophyta</taxon>
        <taxon>Embryophyta</taxon>
        <taxon>Tracheophyta</taxon>
        <taxon>Spermatophyta</taxon>
        <taxon>Magnoliopsida</taxon>
        <taxon>Ranunculales</taxon>
        <taxon>Ranunculaceae</taxon>
        <taxon>Coptidoideae</taxon>
        <taxon>Coptis</taxon>
    </lineage>
</organism>
<dbReference type="Pfam" id="PF01535">
    <property type="entry name" value="PPR"/>
    <property type="match status" value="3"/>
</dbReference>
<dbReference type="InterPro" id="IPR011990">
    <property type="entry name" value="TPR-like_helical_dom_sf"/>
</dbReference>
<accession>A0A835HTJ8</accession>
<evidence type="ECO:0000256" key="2">
    <source>
        <dbReference type="PROSITE-ProRule" id="PRU00708"/>
    </source>
</evidence>
<keyword evidence="1" id="KW-0677">Repeat</keyword>
<name>A0A835HTJ8_9MAGN</name>
<gene>
    <name evidence="3" type="ORF">IFM89_003918</name>
</gene>
<sequence>MPCGEALRLFADGIAGGDLVFDRLSYVYVIGACARSRTALWEGKEVHCRVLKIGLGYDVVVGTTCIHFYGSHGDCGSARKMFDEMGDRRTSATWNAMISGYCSQKKGIEYFAHAALKLFCGMLRCGNNGVNPNDTTMVSVLSACARIGDLVTGSCVHGRIEKIVYVPHDIYIGTCLVDMYSKCGCLKSALVVFNRMKMKNILTWTSMISGLALHGQGKSVLNILEAMQVTNIRPNAVTFTSLLFACGHAGLVNEGLVLFYSMGSRFGVTPNIQHYGCIVDLLGRAGRLQEAYNFVIEMPLQPDKILWRSLLAACKIHGNSTMGEKVGKHLLQLQEESGTVDTVSRCEDFIALSNVYASTGRWKDLEMVREKMKDKCIQAEPGYSSVQLV</sequence>
<proteinExistence type="predicted"/>
<comment type="caution">
    <text evidence="3">The sequence shown here is derived from an EMBL/GenBank/DDBJ whole genome shotgun (WGS) entry which is preliminary data.</text>
</comment>
<dbReference type="FunFam" id="1.25.40.10:FF:000090">
    <property type="entry name" value="Pentatricopeptide repeat-containing protein, chloroplastic"/>
    <property type="match status" value="1"/>
</dbReference>
<dbReference type="PANTHER" id="PTHR47926:SF537">
    <property type="entry name" value="PENTACOTRIPEPTIDE-REPEAT REGION OF PRORP DOMAIN-CONTAINING PROTEIN"/>
    <property type="match status" value="1"/>
</dbReference>
<protein>
    <recommendedName>
        <fullName evidence="5">Pentatricopeptide repeat-containing protein</fullName>
    </recommendedName>
</protein>